<feature type="region of interest" description="Disordered" evidence="9">
    <location>
        <begin position="1"/>
        <end position="68"/>
    </location>
</feature>
<name>A0A8H7RA03_9FUNG</name>
<evidence type="ECO:0000313" key="13">
    <source>
        <dbReference type="EMBL" id="KAG2207311.1"/>
    </source>
</evidence>
<evidence type="ECO:0000256" key="7">
    <source>
        <dbReference type="ARBA" id="ARBA00023065"/>
    </source>
</evidence>
<dbReference type="InterPro" id="IPR005185">
    <property type="entry name" value="YccF"/>
</dbReference>
<feature type="transmembrane region" description="Helical" evidence="10">
    <location>
        <begin position="804"/>
        <end position="825"/>
    </location>
</feature>
<evidence type="ECO:0000256" key="3">
    <source>
        <dbReference type="ARBA" id="ARBA00022448"/>
    </source>
</evidence>
<reference evidence="13" key="1">
    <citation type="submission" date="2020-12" db="EMBL/GenBank/DDBJ databases">
        <title>Metabolic potential, ecology and presence of endohyphal bacteria is reflected in genomic diversity of Mucoromycotina.</title>
        <authorList>
            <person name="Muszewska A."/>
            <person name="Okrasinska A."/>
            <person name="Steczkiewicz K."/>
            <person name="Drgas O."/>
            <person name="Orlowska M."/>
            <person name="Perlinska-Lenart U."/>
            <person name="Aleksandrzak-Piekarczyk T."/>
            <person name="Szatraj K."/>
            <person name="Zielenkiewicz U."/>
            <person name="Pilsyk S."/>
            <person name="Malc E."/>
            <person name="Mieczkowski P."/>
            <person name="Kruszewska J.S."/>
            <person name="Biernat P."/>
            <person name="Pawlowska J."/>
        </authorList>
    </citation>
    <scope>NUCLEOTIDE SEQUENCE</scope>
    <source>
        <strain evidence="13">CBS 226.32</strain>
    </source>
</reference>
<feature type="transmembrane region" description="Helical" evidence="10">
    <location>
        <begin position="154"/>
        <end position="178"/>
    </location>
</feature>
<evidence type="ECO:0000256" key="6">
    <source>
        <dbReference type="ARBA" id="ARBA00022989"/>
    </source>
</evidence>
<comment type="subcellular location">
    <subcellularLocation>
        <location evidence="1">Endomembrane system</location>
        <topology evidence="1">Multi-pass membrane protein</topology>
    </subcellularLocation>
</comment>
<organism evidence="13 14">
    <name type="scientific">Mucor plumbeus</name>
    <dbReference type="NCBI Taxonomy" id="97098"/>
    <lineage>
        <taxon>Eukaryota</taxon>
        <taxon>Fungi</taxon>
        <taxon>Fungi incertae sedis</taxon>
        <taxon>Mucoromycota</taxon>
        <taxon>Mucoromycotina</taxon>
        <taxon>Mucoromycetes</taxon>
        <taxon>Mucorales</taxon>
        <taxon>Mucorineae</taxon>
        <taxon>Mucoraceae</taxon>
        <taxon>Mucor</taxon>
    </lineage>
</organism>
<feature type="transmembrane region" description="Helical" evidence="10">
    <location>
        <begin position="353"/>
        <end position="374"/>
    </location>
</feature>
<dbReference type="GO" id="GO:0005774">
    <property type="term" value="C:vacuolar membrane"/>
    <property type="evidence" value="ECO:0007669"/>
    <property type="project" value="UniProtKB-ARBA"/>
</dbReference>
<comment type="caution">
    <text evidence="13">The sequence shown here is derived from an EMBL/GenBank/DDBJ whole genome shotgun (WGS) entry which is preliminary data.</text>
</comment>
<dbReference type="PANTHER" id="PTHR31503:SF10">
    <property type="entry name" value="VNX1 PROTEIN"/>
    <property type="match status" value="1"/>
</dbReference>
<keyword evidence="4" id="KW-0597">Phosphoprotein</keyword>
<dbReference type="AlphaFoldDB" id="A0A8H7RA03"/>
<feature type="transmembrane region" description="Helical" evidence="10">
    <location>
        <begin position="832"/>
        <end position="852"/>
    </location>
</feature>
<dbReference type="GO" id="GO:0006874">
    <property type="term" value="P:intracellular calcium ion homeostasis"/>
    <property type="evidence" value="ECO:0007669"/>
    <property type="project" value="TreeGrafter"/>
</dbReference>
<dbReference type="InterPro" id="IPR004713">
    <property type="entry name" value="CaH_exchang"/>
</dbReference>
<evidence type="ECO:0000256" key="2">
    <source>
        <dbReference type="ARBA" id="ARBA00008170"/>
    </source>
</evidence>
<protein>
    <submittedName>
        <fullName evidence="13">Uncharacterized protein</fullName>
    </submittedName>
</protein>
<evidence type="ECO:0000256" key="9">
    <source>
        <dbReference type="SAM" id="MobiDB-lite"/>
    </source>
</evidence>
<comment type="similarity">
    <text evidence="2">Belongs to the Ca(2+):cation antiporter (CaCA) (TC 2.A.19) family.</text>
</comment>
<accession>A0A8H7RA03</accession>
<keyword evidence="5 10" id="KW-0812">Transmembrane</keyword>
<feature type="transmembrane region" description="Helical" evidence="10">
    <location>
        <begin position="738"/>
        <end position="758"/>
    </location>
</feature>
<dbReference type="GO" id="GO:0015369">
    <property type="term" value="F:calcium:proton antiporter activity"/>
    <property type="evidence" value="ECO:0007669"/>
    <property type="project" value="TreeGrafter"/>
</dbReference>
<feature type="transmembrane region" description="Helical" evidence="10">
    <location>
        <begin position="559"/>
        <end position="579"/>
    </location>
</feature>
<keyword evidence="3" id="KW-0813">Transport</keyword>
<feature type="transmembrane region" description="Helical" evidence="10">
    <location>
        <begin position="456"/>
        <end position="478"/>
    </location>
</feature>
<dbReference type="EMBL" id="JAEPRC010000130">
    <property type="protein sequence ID" value="KAG2207311.1"/>
    <property type="molecule type" value="Genomic_DNA"/>
</dbReference>
<dbReference type="Gene3D" id="1.20.1420.30">
    <property type="entry name" value="NCX, central ion-binding region"/>
    <property type="match status" value="2"/>
</dbReference>
<evidence type="ECO:0000259" key="12">
    <source>
        <dbReference type="Pfam" id="PF03733"/>
    </source>
</evidence>
<dbReference type="Proteomes" id="UP000650833">
    <property type="component" value="Unassembled WGS sequence"/>
</dbReference>
<feature type="domain" description="Sodium/calcium exchanger membrane region" evidence="11">
    <location>
        <begin position="393"/>
        <end position="505"/>
    </location>
</feature>
<keyword evidence="14" id="KW-1185">Reference proteome</keyword>
<evidence type="ECO:0000256" key="10">
    <source>
        <dbReference type="SAM" id="Phobius"/>
    </source>
</evidence>
<dbReference type="Pfam" id="PF01699">
    <property type="entry name" value="Na_Ca_ex"/>
    <property type="match status" value="2"/>
</dbReference>
<evidence type="ECO:0000259" key="11">
    <source>
        <dbReference type="Pfam" id="PF01699"/>
    </source>
</evidence>
<feature type="domain" description="Inner membrane component" evidence="12">
    <location>
        <begin position="152"/>
        <end position="200"/>
    </location>
</feature>
<dbReference type="GO" id="GO:0012505">
    <property type="term" value="C:endomembrane system"/>
    <property type="evidence" value="ECO:0007669"/>
    <property type="project" value="UniProtKB-SubCell"/>
</dbReference>
<keyword evidence="8 10" id="KW-0472">Membrane</keyword>
<feature type="transmembrane region" description="Helical" evidence="10">
    <location>
        <begin position="422"/>
        <end position="444"/>
    </location>
</feature>
<evidence type="ECO:0000256" key="1">
    <source>
        <dbReference type="ARBA" id="ARBA00004127"/>
    </source>
</evidence>
<sequence>MESSSSGRPKLQKTRSNSSSFRVRRPSRTTSKYGSIVEERSYPNANNNMSDQENSENDDDDDEQDLDPINEHLNQTRQGSSHHLSDRMSLSSLDHELTLKDKQDAMNTQHPFGLPLWKPALYKKSRSVVRKANKALHSSPASSSDWELLNPGNLLWAALFGWWLALVVLLVSLVISLCGGRTYGIMLRELSSYLLWPFGRYVERLVEITPSVMSDLARERSSGQSSVIIDDDNEIDIDDEESHHHHHHHKRKKYNWFRSVFETIKLGPVACIYYVLFFSIIAPLLLLVSSICWMCVVTVPMAKLNYLLVRHLRRHPLSLRFHSKPSILTGAHQQPTVILLCTYQALGWQYYKYTYNGINIMFINLIPLVFFVIFDDYVLRSHFPDAFITSPHVIFGLSLASVIPLSYFIGAGVSSVSAQSSMGLGAVINATFGSIIEIILYAAALMAGKSSLVEGSLIGSILAGVLLMPGFSMISGAVKRKEQRFNAKSAGVTSTMLIMAIIGALSPTLFYQFFGSFELRCTGCPELADPNGTIACSHCYYDQMNPAEDPVYQNSVKPFMWICAAILPSAYVIGLLFSLHTHADMVWKNPTSTSTKHPIVEARTATVVHPQGVYPVHIISEEQDHPNEQTPINSYKIQIILAVDPQSLLNINPSNTTNGTTATTISQPLAFVHAKEPEEEEEEEAAAGHDSPNWSKSMSYSVLFGCTLLYSIIAEILVQTVDLVMENVAIDEKFLGLTLFALVPNITEFMNAISFALYGNIVLSMEIGSAYALQVCLLQIPAMVAFSLWYNWDKEEVKRFTFNLMFPRWDVISVIFSVFLLTYTYQEGKSNYFKGSILCLSYVVLVAGFYYIPSFSNASSLYVGIEPRI</sequence>
<evidence type="ECO:0000313" key="14">
    <source>
        <dbReference type="Proteomes" id="UP000650833"/>
    </source>
</evidence>
<feature type="transmembrane region" description="Helical" evidence="10">
    <location>
        <begin position="386"/>
        <end position="410"/>
    </location>
</feature>
<feature type="transmembrane region" description="Helical" evidence="10">
    <location>
        <begin position="287"/>
        <end position="309"/>
    </location>
</feature>
<feature type="transmembrane region" description="Helical" evidence="10">
    <location>
        <begin position="260"/>
        <end position="281"/>
    </location>
</feature>
<gene>
    <name evidence="13" type="ORF">INT46_004772</name>
</gene>
<dbReference type="FunFam" id="1.20.1420.30:FF:000014">
    <property type="entry name" value="Cation/H+ exchanger protein 2"/>
    <property type="match status" value="1"/>
</dbReference>
<keyword evidence="6 10" id="KW-1133">Transmembrane helix</keyword>
<dbReference type="InterPro" id="IPR044880">
    <property type="entry name" value="NCX_ion-bd_dom_sf"/>
</dbReference>
<keyword evidence="7" id="KW-0406">Ion transport</keyword>
<dbReference type="OrthoDB" id="16982at2759"/>
<feature type="domain" description="Sodium/calcium exchanger membrane region" evidence="11">
    <location>
        <begin position="700"/>
        <end position="850"/>
    </location>
</feature>
<evidence type="ECO:0000256" key="4">
    <source>
        <dbReference type="ARBA" id="ARBA00022553"/>
    </source>
</evidence>
<evidence type="ECO:0000256" key="5">
    <source>
        <dbReference type="ARBA" id="ARBA00022692"/>
    </source>
</evidence>
<dbReference type="Pfam" id="PF03733">
    <property type="entry name" value="YccF"/>
    <property type="match status" value="1"/>
</dbReference>
<feature type="transmembrane region" description="Helical" evidence="10">
    <location>
        <begin position="490"/>
        <end position="510"/>
    </location>
</feature>
<feature type="compositionally biased region" description="Acidic residues" evidence="9">
    <location>
        <begin position="53"/>
        <end position="68"/>
    </location>
</feature>
<feature type="transmembrane region" description="Helical" evidence="10">
    <location>
        <begin position="770"/>
        <end position="792"/>
    </location>
</feature>
<proteinExistence type="inferred from homology"/>
<feature type="transmembrane region" description="Helical" evidence="10">
    <location>
        <begin position="700"/>
        <end position="718"/>
    </location>
</feature>
<evidence type="ECO:0000256" key="8">
    <source>
        <dbReference type="ARBA" id="ARBA00023136"/>
    </source>
</evidence>
<dbReference type="PANTHER" id="PTHR31503">
    <property type="entry name" value="VACUOLAR CALCIUM ION TRANSPORTER"/>
    <property type="match status" value="1"/>
</dbReference>
<dbReference type="InterPro" id="IPR004837">
    <property type="entry name" value="NaCa_Exmemb"/>
</dbReference>